<accession>A0A6A5WBD0</accession>
<proteinExistence type="predicted"/>
<keyword evidence="2" id="KW-1185">Reference proteome</keyword>
<name>A0A6A5WBD0_9PLEO</name>
<reference evidence="1" key="1">
    <citation type="journal article" date="2020" name="Stud. Mycol.">
        <title>101 Dothideomycetes genomes: a test case for predicting lifestyles and emergence of pathogens.</title>
        <authorList>
            <person name="Haridas S."/>
            <person name="Albert R."/>
            <person name="Binder M."/>
            <person name="Bloem J."/>
            <person name="Labutti K."/>
            <person name="Salamov A."/>
            <person name="Andreopoulos B."/>
            <person name="Baker S."/>
            <person name="Barry K."/>
            <person name="Bills G."/>
            <person name="Bluhm B."/>
            <person name="Cannon C."/>
            <person name="Castanera R."/>
            <person name="Culley D."/>
            <person name="Daum C."/>
            <person name="Ezra D."/>
            <person name="Gonzalez J."/>
            <person name="Henrissat B."/>
            <person name="Kuo A."/>
            <person name="Liang C."/>
            <person name="Lipzen A."/>
            <person name="Lutzoni F."/>
            <person name="Magnuson J."/>
            <person name="Mondo S."/>
            <person name="Nolan M."/>
            <person name="Ohm R."/>
            <person name="Pangilinan J."/>
            <person name="Park H.-J."/>
            <person name="Ramirez L."/>
            <person name="Alfaro M."/>
            <person name="Sun H."/>
            <person name="Tritt A."/>
            <person name="Yoshinaga Y."/>
            <person name="Zwiers L.-H."/>
            <person name="Turgeon B."/>
            <person name="Goodwin S."/>
            <person name="Spatafora J."/>
            <person name="Crous P."/>
            <person name="Grigoriev I."/>
        </authorList>
    </citation>
    <scope>NUCLEOTIDE SEQUENCE</scope>
    <source>
        <strain evidence="1">CBS 123094</strain>
    </source>
</reference>
<organism evidence="1 2">
    <name type="scientific">Amniculicola lignicola CBS 123094</name>
    <dbReference type="NCBI Taxonomy" id="1392246"/>
    <lineage>
        <taxon>Eukaryota</taxon>
        <taxon>Fungi</taxon>
        <taxon>Dikarya</taxon>
        <taxon>Ascomycota</taxon>
        <taxon>Pezizomycotina</taxon>
        <taxon>Dothideomycetes</taxon>
        <taxon>Pleosporomycetidae</taxon>
        <taxon>Pleosporales</taxon>
        <taxon>Amniculicolaceae</taxon>
        <taxon>Amniculicola</taxon>
    </lineage>
</organism>
<evidence type="ECO:0000313" key="1">
    <source>
        <dbReference type="EMBL" id="KAF1998438.1"/>
    </source>
</evidence>
<gene>
    <name evidence="1" type="ORF">P154DRAFT_252502</name>
</gene>
<dbReference type="AlphaFoldDB" id="A0A6A5WBD0"/>
<dbReference type="Proteomes" id="UP000799779">
    <property type="component" value="Unassembled WGS sequence"/>
</dbReference>
<sequence length="158" mass="16856">MSAMLNKSFICSSCALPKLWLLMGTGHCRRGASEELSPSVQMSACSSPTSLVGDHTSVIALDSIQIDTSFPSHLELTNHHDFPAGAVSSRTTLTPLSCHILGLKLKLPIVPTPGAPDLALAVLHNCRFDDTITDQLGITLRKYSKGGGISICSRRRDA</sequence>
<protein>
    <submittedName>
        <fullName evidence="1">Uncharacterized protein</fullName>
    </submittedName>
</protein>
<dbReference type="EMBL" id="ML977604">
    <property type="protein sequence ID" value="KAF1998438.1"/>
    <property type="molecule type" value="Genomic_DNA"/>
</dbReference>
<evidence type="ECO:0000313" key="2">
    <source>
        <dbReference type="Proteomes" id="UP000799779"/>
    </source>
</evidence>